<evidence type="ECO:0000256" key="7">
    <source>
        <dbReference type="ARBA" id="ARBA00023136"/>
    </source>
</evidence>
<reference evidence="11" key="1">
    <citation type="submission" date="2021-01" db="EMBL/GenBank/DDBJ databases">
        <title>Marivirga sp. nov., isolated from intertidal surface sediments.</title>
        <authorList>
            <person name="Zhang M."/>
        </authorList>
    </citation>
    <scope>NUCLEOTIDE SEQUENCE</scope>
    <source>
        <strain evidence="11">SM1354</strain>
    </source>
</reference>
<dbReference type="InterPro" id="IPR036421">
    <property type="entry name" value="Fe_dep_repressor_sf"/>
</dbReference>
<dbReference type="GO" id="GO:0003700">
    <property type="term" value="F:DNA-binding transcription factor activity"/>
    <property type="evidence" value="ECO:0007669"/>
    <property type="project" value="InterPro"/>
</dbReference>
<dbReference type="Proteomes" id="UP000642920">
    <property type="component" value="Unassembled WGS sequence"/>
</dbReference>
<dbReference type="SUPFAM" id="SSF47979">
    <property type="entry name" value="Iron-dependent repressor protein, dimerization domain"/>
    <property type="match status" value="1"/>
</dbReference>
<feature type="transmembrane region" description="Helical" evidence="9">
    <location>
        <begin position="233"/>
        <end position="255"/>
    </location>
</feature>
<protein>
    <submittedName>
        <fullName evidence="11">Metal ABC transporter permease</fullName>
    </submittedName>
</protein>
<dbReference type="GO" id="GO:0055085">
    <property type="term" value="P:transmembrane transport"/>
    <property type="evidence" value="ECO:0007669"/>
    <property type="project" value="InterPro"/>
</dbReference>
<dbReference type="SUPFAM" id="SSF81345">
    <property type="entry name" value="ABC transporter involved in vitamin B12 uptake, BtuC"/>
    <property type="match status" value="1"/>
</dbReference>
<evidence type="ECO:0000256" key="6">
    <source>
        <dbReference type="ARBA" id="ARBA00022989"/>
    </source>
</evidence>
<sequence>MWENAIDFFSFTDANVIYVVLGTIILGASAAVVGSFTFLRKRALIGDAIAHSILPGICIAFILGGTKNYAFLIIGAFISGWISILLVDYITKKSKLKEDTAIGLILSVFFGVGILLMTYIQQSGNAEQTGLNYFLFGKAASMVGQDVIVFSVISVILIITVFLFYKELQLISFDEAFAQSIGIRVKLISFILSSLTVLAVVTGIQAVGVVLMAALLITPFAAARYWSGYLPRILILAAIIGGFSGFSGTYISYIAPNMPTGPWVVMVLSVIALISIVFAPKKGIVSRWFKQRKYRRLIQDENILKAFFQIAESNESFGEPKSVAMIRKKRYYSDRLINRIFKRLKRQGFLKQSASGYYLSKFGQRKAARLVKLHRLWELYLTEYLRIAPDHVHEDADTIEHLITPELEKKLEEKLNYPKADPHNSQIPYDN</sequence>
<feature type="transmembrane region" description="Helical" evidence="9">
    <location>
        <begin position="261"/>
        <end position="280"/>
    </location>
</feature>
<name>A0A937AIC6_9BACT</name>
<organism evidence="11 12">
    <name type="scientific">Marivirga atlantica</name>
    <dbReference type="NCBI Taxonomy" id="1548457"/>
    <lineage>
        <taxon>Bacteria</taxon>
        <taxon>Pseudomonadati</taxon>
        <taxon>Bacteroidota</taxon>
        <taxon>Cytophagia</taxon>
        <taxon>Cytophagales</taxon>
        <taxon>Marivirgaceae</taxon>
        <taxon>Marivirga</taxon>
    </lineage>
</organism>
<feature type="domain" description="Iron dependent repressor metal binding and dimerisation" evidence="10">
    <location>
        <begin position="363"/>
        <end position="428"/>
    </location>
</feature>
<evidence type="ECO:0000256" key="4">
    <source>
        <dbReference type="ARBA" id="ARBA00022475"/>
    </source>
</evidence>
<dbReference type="GO" id="GO:0046914">
    <property type="term" value="F:transition metal ion binding"/>
    <property type="evidence" value="ECO:0007669"/>
    <property type="project" value="InterPro"/>
</dbReference>
<evidence type="ECO:0000256" key="1">
    <source>
        <dbReference type="ARBA" id="ARBA00004651"/>
    </source>
</evidence>
<dbReference type="CDD" id="cd06550">
    <property type="entry name" value="TM_ABC_iron-siderophores_like"/>
    <property type="match status" value="1"/>
</dbReference>
<dbReference type="InterPro" id="IPR037294">
    <property type="entry name" value="ABC_BtuC-like"/>
</dbReference>
<dbReference type="GO" id="GO:0046983">
    <property type="term" value="F:protein dimerization activity"/>
    <property type="evidence" value="ECO:0007669"/>
    <property type="project" value="InterPro"/>
</dbReference>
<comment type="similarity">
    <text evidence="2 8">Belongs to the ABC-3 integral membrane protein family.</text>
</comment>
<evidence type="ECO:0000256" key="3">
    <source>
        <dbReference type="ARBA" id="ARBA00022448"/>
    </source>
</evidence>
<dbReference type="Pfam" id="PF00950">
    <property type="entry name" value="ABC-3"/>
    <property type="match status" value="1"/>
</dbReference>
<dbReference type="Pfam" id="PF02742">
    <property type="entry name" value="Fe_dep_repr_C"/>
    <property type="match status" value="1"/>
</dbReference>
<gene>
    <name evidence="11" type="ORF">JKP34_17065</name>
</gene>
<evidence type="ECO:0000256" key="8">
    <source>
        <dbReference type="RuleBase" id="RU003943"/>
    </source>
</evidence>
<dbReference type="Gene3D" id="1.10.3470.10">
    <property type="entry name" value="ABC transporter involved in vitamin B12 uptake, BtuC"/>
    <property type="match status" value="1"/>
</dbReference>
<feature type="transmembrane region" description="Helical" evidence="9">
    <location>
        <begin position="16"/>
        <end position="39"/>
    </location>
</feature>
<keyword evidence="7 9" id="KW-0472">Membrane</keyword>
<keyword evidence="4" id="KW-1003">Cell membrane</keyword>
<feature type="transmembrane region" description="Helical" evidence="9">
    <location>
        <begin position="142"/>
        <end position="165"/>
    </location>
</feature>
<dbReference type="RefSeq" id="WP_201924153.1">
    <property type="nucleotide sequence ID" value="NZ_JAERQG010000005.1"/>
</dbReference>
<keyword evidence="3 8" id="KW-0813">Transport</keyword>
<keyword evidence="12" id="KW-1185">Reference proteome</keyword>
<accession>A0A937AIC6</accession>
<dbReference type="FunFam" id="1.10.3470.10:FF:000003">
    <property type="entry name" value="Iron ABC transporter permease SitD"/>
    <property type="match status" value="1"/>
</dbReference>
<dbReference type="GO" id="GO:0010043">
    <property type="term" value="P:response to zinc ion"/>
    <property type="evidence" value="ECO:0007669"/>
    <property type="project" value="TreeGrafter"/>
</dbReference>
<evidence type="ECO:0000259" key="10">
    <source>
        <dbReference type="Pfam" id="PF02742"/>
    </source>
</evidence>
<comment type="subcellular location">
    <subcellularLocation>
        <location evidence="1 8">Cell membrane</location>
        <topology evidence="1 8">Multi-pass membrane protein</topology>
    </subcellularLocation>
</comment>
<dbReference type="AlphaFoldDB" id="A0A937AIC6"/>
<evidence type="ECO:0000256" key="2">
    <source>
        <dbReference type="ARBA" id="ARBA00008034"/>
    </source>
</evidence>
<feature type="transmembrane region" description="Helical" evidence="9">
    <location>
        <begin position="69"/>
        <end position="90"/>
    </location>
</feature>
<dbReference type="SMART" id="SM00529">
    <property type="entry name" value="HTH_DTXR"/>
    <property type="match status" value="1"/>
</dbReference>
<evidence type="ECO:0000313" key="12">
    <source>
        <dbReference type="Proteomes" id="UP000642920"/>
    </source>
</evidence>
<dbReference type="Gene3D" id="1.10.10.10">
    <property type="entry name" value="Winged helix-like DNA-binding domain superfamily/Winged helix DNA-binding domain"/>
    <property type="match status" value="1"/>
</dbReference>
<dbReference type="EMBL" id="JAERQG010000005">
    <property type="protein sequence ID" value="MBL0766979.1"/>
    <property type="molecule type" value="Genomic_DNA"/>
</dbReference>
<dbReference type="InterPro" id="IPR001626">
    <property type="entry name" value="ABC_TroCD"/>
</dbReference>
<dbReference type="InterPro" id="IPR036388">
    <property type="entry name" value="WH-like_DNA-bd_sf"/>
</dbReference>
<keyword evidence="6 9" id="KW-1133">Transmembrane helix</keyword>
<evidence type="ECO:0000313" key="11">
    <source>
        <dbReference type="EMBL" id="MBL0766979.1"/>
    </source>
</evidence>
<dbReference type="PANTHER" id="PTHR30477">
    <property type="entry name" value="ABC-TRANSPORTER METAL-BINDING PROTEIN"/>
    <property type="match status" value="1"/>
</dbReference>
<dbReference type="GO" id="GO:0071281">
    <property type="term" value="P:cellular response to iron ion"/>
    <property type="evidence" value="ECO:0007669"/>
    <property type="project" value="UniProtKB-ARBA"/>
</dbReference>
<keyword evidence="5 8" id="KW-0812">Transmembrane</keyword>
<dbReference type="PANTHER" id="PTHR30477:SF3">
    <property type="entry name" value="METAL TRANSPORT SYSTEM MEMBRANE PROTEIN CT_069-RELATED"/>
    <property type="match status" value="1"/>
</dbReference>
<feature type="transmembrane region" description="Helical" evidence="9">
    <location>
        <begin position="44"/>
        <end position="63"/>
    </location>
</feature>
<evidence type="ECO:0000256" key="9">
    <source>
        <dbReference type="SAM" id="Phobius"/>
    </source>
</evidence>
<proteinExistence type="inferred from homology"/>
<comment type="caution">
    <text evidence="11">The sequence shown here is derived from an EMBL/GenBank/DDBJ whole genome shotgun (WGS) entry which is preliminary data.</text>
</comment>
<feature type="transmembrane region" description="Helical" evidence="9">
    <location>
        <begin position="102"/>
        <end position="122"/>
    </location>
</feature>
<dbReference type="InterPro" id="IPR001367">
    <property type="entry name" value="Fe_dep_repressor"/>
</dbReference>
<evidence type="ECO:0000256" key="5">
    <source>
        <dbReference type="ARBA" id="ARBA00022692"/>
    </source>
</evidence>
<dbReference type="GO" id="GO:0043190">
    <property type="term" value="C:ATP-binding cassette (ABC) transporter complex"/>
    <property type="evidence" value="ECO:0007669"/>
    <property type="project" value="InterPro"/>
</dbReference>
<dbReference type="InterPro" id="IPR022689">
    <property type="entry name" value="Iron_dep_repressor"/>
</dbReference>